<evidence type="ECO:0000313" key="4">
    <source>
        <dbReference type="Proteomes" id="UP000281118"/>
    </source>
</evidence>
<dbReference type="RefSeq" id="WP_126023151.1">
    <property type="nucleotide sequence ID" value="NZ_RXFT01000007.1"/>
</dbReference>
<keyword evidence="1" id="KW-0175">Coiled coil</keyword>
<gene>
    <name evidence="3" type="ORF">EJP67_18415</name>
</gene>
<protein>
    <submittedName>
        <fullName evidence="3">Uncharacterized protein</fullName>
    </submittedName>
</protein>
<feature type="region of interest" description="Disordered" evidence="2">
    <location>
        <begin position="1"/>
        <end position="38"/>
    </location>
</feature>
<evidence type="ECO:0000256" key="2">
    <source>
        <dbReference type="SAM" id="MobiDB-lite"/>
    </source>
</evidence>
<proteinExistence type="predicted"/>
<sequence length="497" mass="53402">MTSTDKSAALPQDDKSASETAARFTHGMSDKSAAEPDEEMLNTAADIRKLIESAPENIWLDLGENLEALTDDATFRNLSEVTWSEDNATSCGIKYIRADLPPADPGAVAEDLELVRSVLRGYPASFARADALKALENIQAALASPLVPASEFDEAVLANLNKTLGLTDASATLAMANADLRLRRLQSLHLTAPAPSVPSASLTTPSKEPAGAVAVRAGWNACIRNVFSLTDQTADETADKAGDFERGRRFEAKCIARAMNAFGPDHCEELRDWFAAPGAAIDAREQEPVISVEDSLRTRLRWSQEKVEQLEHENRELRGRLPGPSFDDLMACTSGNYPLASRPEAPTASTLAAEPEREAKMVVLERDDAGTPTVWCDPEIADVVSALNAASLRTAASCSGHGHLPGWVSLQDGREILIARSAEERDRMMGIFGVDINGEIVSRSFTNELGNAIRITIEGPTSVSENVLTPMEADQLRSALNERAKAAEVAQPKAGEA</sequence>
<evidence type="ECO:0000313" key="3">
    <source>
        <dbReference type="EMBL" id="RUR69035.1"/>
    </source>
</evidence>
<dbReference type="OrthoDB" id="10010782at2"/>
<feature type="coiled-coil region" evidence="1">
    <location>
        <begin position="293"/>
        <end position="320"/>
    </location>
</feature>
<comment type="caution">
    <text evidence="3">The sequence shown here is derived from an EMBL/GenBank/DDBJ whole genome shotgun (WGS) entry which is preliminary data.</text>
</comment>
<evidence type="ECO:0000256" key="1">
    <source>
        <dbReference type="SAM" id="Coils"/>
    </source>
</evidence>
<dbReference type="EMBL" id="RXFT01000007">
    <property type="protein sequence ID" value="RUR69035.1"/>
    <property type="molecule type" value="Genomic_DNA"/>
</dbReference>
<reference evidence="3 4" key="1">
    <citation type="submission" date="2018-12" db="EMBL/GenBank/DDBJ databases">
        <title>The genome sequences of Variovorax guangxiensis DSM 27352.</title>
        <authorList>
            <person name="Gao J."/>
            <person name="Sun J."/>
        </authorList>
    </citation>
    <scope>NUCLEOTIDE SEQUENCE [LARGE SCALE GENOMIC DNA]</scope>
    <source>
        <strain evidence="3 4">DSM 27352</strain>
    </source>
</reference>
<dbReference type="Proteomes" id="UP000281118">
    <property type="component" value="Unassembled WGS sequence"/>
</dbReference>
<organism evidence="3 4">
    <name type="scientific">Variovorax guangxiensis</name>
    <dbReference type="NCBI Taxonomy" id="1775474"/>
    <lineage>
        <taxon>Bacteria</taxon>
        <taxon>Pseudomonadati</taxon>
        <taxon>Pseudomonadota</taxon>
        <taxon>Betaproteobacteria</taxon>
        <taxon>Burkholderiales</taxon>
        <taxon>Comamonadaceae</taxon>
        <taxon>Variovorax</taxon>
    </lineage>
</organism>
<accession>A0A3S0ZG01</accession>
<dbReference type="AlphaFoldDB" id="A0A3S0ZG01"/>
<name>A0A3S0ZG01_9BURK</name>